<protein>
    <recommendedName>
        <fullName evidence="2">Radical SAM core domain-containing protein</fullName>
    </recommendedName>
</protein>
<evidence type="ECO:0008006" key="2">
    <source>
        <dbReference type="Google" id="ProtNLM"/>
    </source>
</evidence>
<sequence length="50" mass="5720">MKAKIKPRINLENRTRLERVIPLSTPMILFVDPASTCNFKCKFCPTGNPE</sequence>
<gene>
    <name evidence="1" type="ORF">S12H4_30847</name>
</gene>
<dbReference type="EMBL" id="BARW01017945">
    <property type="protein sequence ID" value="GAI93186.1"/>
    <property type="molecule type" value="Genomic_DNA"/>
</dbReference>
<evidence type="ECO:0000313" key="1">
    <source>
        <dbReference type="EMBL" id="GAI93186.1"/>
    </source>
</evidence>
<proteinExistence type="predicted"/>
<name>X1TP91_9ZZZZ</name>
<feature type="non-terminal residue" evidence="1">
    <location>
        <position position="50"/>
    </location>
</feature>
<reference evidence="1" key="1">
    <citation type="journal article" date="2014" name="Front. Microbiol.">
        <title>High frequency of phylogenetically diverse reductive dehalogenase-homologous genes in deep subseafloor sedimentary metagenomes.</title>
        <authorList>
            <person name="Kawai M."/>
            <person name="Futagami T."/>
            <person name="Toyoda A."/>
            <person name="Takaki Y."/>
            <person name="Nishi S."/>
            <person name="Hori S."/>
            <person name="Arai W."/>
            <person name="Tsubouchi T."/>
            <person name="Morono Y."/>
            <person name="Uchiyama I."/>
            <person name="Ito T."/>
            <person name="Fujiyama A."/>
            <person name="Inagaki F."/>
            <person name="Takami H."/>
        </authorList>
    </citation>
    <scope>NUCLEOTIDE SEQUENCE</scope>
    <source>
        <strain evidence="1">Expedition CK06-06</strain>
    </source>
</reference>
<comment type="caution">
    <text evidence="1">The sequence shown here is derived from an EMBL/GenBank/DDBJ whole genome shotgun (WGS) entry which is preliminary data.</text>
</comment>
<accession>X1TP91</accession>
<dbReference type="AlphaFoldDB" id="X1TP91"/>
<organism evidence="1">
    <name type="scientific">marine sediment metagenome</name>
    <dbReference type="NCBI Taxonomy" id="412755"/>
    <lineage>
        <taxon>unclassified sequences</taxon>
        <taxon>metagenomes</taxon>
        <taxon>ecological metagenomes</taxon>
    </lineage>
</organism>